<dbReference type="AlphaFoldDB" id="A0AAV6HY36"/>
<dbReference type="EMBL" id="JACTNZ010000013">
    <property type="protein sequence ID" value="KAG5517692.1"/>
    <property type="molecule type" value="Genomic_DNA"/>
</dbReference>
<dbReference type="Gene3D" id="3.40.50.2000">
    <property type="entry name" value="Glycogen Phosphorylase B"/>
    <property type="match status" value="2"/>
</dbReference>
<dbReference type="InterPro" id="IPR002213">
    <property type="entry name" value="UDP_glucos_trans"/>
</dbReference>
<dbReference type="Pfam" id="PF00201">
    <property type="entry name" value="UDPGT"/>
    <property type="match status" value="1"/>
</dbReference>
<proteinExistence type="inferred from homology"/>
<dbReference type="Pfam" id="PF26168">
    <property type="entry name" value="Glyco_transf_N"/>
    <property type="match status" value="1"/>
</dbReference>
<evidence type="ECO:0000256" key="3">
    <source>
        <dbReference type="ARBA" id="ARBA00022679"/>
    </source>
</evidence>
<dbReference type="PANTHER" id="PTHR48044">
    <property type="entry name" value="GLYCOSYLTRANSFERASE"/>
    <property type="match status" value="1"/>
</dbReference>
<keyword evidence="2" id="KW-0328">Glycosyltransferase</keyword>
<accession>A0AAV6HY36</accession>
<dbReference type="SUPFAM" id="SSF53756">
    <property type="entry name" value="UDP-Glycosyltransferase/glycogen phosphorylase"/>
    <property type="match status" value="1"/>
</dbReference>
<evidence type="ECO:0000256" key="1">
    <source>
        <dbReference type="ARBA" id="ARBA00009995"/>
    </source>
</evidence>
<evidence type="ECO:0000313" key="7">
    <source>
        <dbReference type="Proteomes" id="UP000823749"/>
    </source>
</evidence>
<dbReference type="CDD" id="cd03784">
    <property type="entry name" value="GT1_Gtf-like"/>
    <property type="match status" value="1"/>
</dbReference>
<sequence>MNTTSTKSAKETNMRVVMLPRLAHGHISPYLELAKKLIKRNIIIYLCSTPTNLNSISKRITQQQSLSINIVQIHLPSSPDLPPNLHTSNSLPRHLLPALESAFESAIPNHSSIIKTLKPDVIIYDQPWAPAIIAEHKIPAVEFLTSSAACTSLVIHGSTRPGIEYPYPEILLTGYHDMKLRRWLHESKFLLDEKKKSADSDWQKSCKILLFNTFRELERKYIDYLSSVTGKKIVPIGPLVPEFANETDEETKEVMNWLDKRNDSSGTVFVSFGSEWFLTKEEIEEVAHGLELSGLDFILVVRFPVGEKTEAKEALPKDFLERVGDKGLVLEGWAPQAQTLAHSKIGGFLSHCGWNSILESLKFGVPIIAMPVDCDQPGNCKLLKAVGVAVEVEREEDGRLNRYEIARGIKKVVVEESGEGIRVKAKEFMEKIKFIGEEGITELVEELVQLCKEYGKKAE</sequence>
<dbReference type="GO" id="GO:0008194">
    <property type="term" value="F:UDP-glycosyltransferase activity"/>
    <property type="evidence" value="ECO:0007669"/>
    <property type="project" value="InterPro"/>
</dbReference>
<evidence type="ECO:0000313" key="6">
    <source>
        <dbReference type="EMBL" id="KAG5517692.1"/>
    </source>
</evidence>
<evidence type="ECO:0000259" key="5">
    <source>
        <dbReference type="Pfam" id="PF26168"/>
    </source>
</evidence>
<dbReference type="GO" id="GO:0016138">
    <property type="term" value="P:glycoside biosynthetic process"/>
    <property type="evidence" value="ECO:0007669"/>
    <property type="project" value="UniProtKB-ARBA"/>
</dbReference>
<feature type="domain" description="Glycosyltransferase N-terminal" evidence="5">
    <location>
        <begin position="14"/>
        <end position="241"/>
    </location>
</feature>
<keyword evidence="4" id="KW-0284">Flavonoid biosynthesis</keyword>
<organism evidence="6 7">
    <name type="scientific">Rhododendron griersonianum</name>
    <dbReference type="NCBI Taxonomy" id="479676"/>
    <lineage>
        <taxon>Eukaryota</taxon>
        <taxon>Viridiplantae</taxon>
        <taxon>Streptophyta</taxon>
        <taxon>Embryophyta</taxon>
        <taxon>Tracheophyta</taxon>
        <taxon>Spermatophyta</taxon>
        <taxon>Magnoliopsida</taxon>
        <taxon>eudicotyledons</taxon>
        <taxon>Gunneridae</taxon>
        <taxon>Pentapetalae</taxon>
        <taxon>asterids</taxon>
        <taxon>Ericales</taxon>
        <taxon>Ericaceae</taxon>
        <taxon>Ericoideae</taxon>
        <taxon>Rhodoreae</taxon>
        <taxon>Rhododendron</taxon>
    </lineage>
</organism>
<dbReference type="PANTHER" id="PTHR48044:SF39">
    <property type="entry name" value="GLYCOSYLTRANSFERASE"/>
    <property type="match status" value="1"/>
</dbReference>
<gene>
    <name evidence="6" type="ORF">RHGRI_038168</name>
</gene>
<dbReference type="Proteomes" id="UP000823749">
    <property type="component" value="Chromosome 13"/>
</dbReference>
<evidence type="ECO:0000256" key="4">
    <source>
        <dbReference type="ARBA" id="ARBA00023241"/>
    </source>
</evidence>
<comment type="caution">
    <text evidence="6">The sequence shown here is derived from an EMBL/GenBank/DDBJ whole genome shotgun (WGS) entry which is preliminary data.</text>
</comment>
<name>A0AAV6HY36_9ERIC</name>
<keyword evidence="7" id="KW-1185">Reference proteome</keyword>
<dbReference type="InterPro" id="IPR058980">
    <property type="entry name" value="Glyco_transf_N"/>
</dbReference>
<protein>
    <recommendedName>
        <fullName evidence="5">Glycosyltransferase N-terminal domain-containing protein</fullName>
    </recommendedName>
</protein>
<reference evidence="6 7" key="1">
    <citation type="submission" date="2020-08" db="EMBL/GenBank/DDBJ databases">
        <title>Plant Genome Project.</title>
        <authorList>
            <person name="Zhang R.-G."/>
        </authorList>
    </citation>
    <scope>NUCLEOTIDE SEQUENCE [LARGE SCALE GENOMIC DNA]</scope>
    <source>
        <strain evidence="6">WSP0</strain>
        <tissue evidence="6">Leaf</tissue>
    </source>
</reference>
<comment type="similarity">
    <text evidence="1">Belongs to the UDP-glycosyltransferase family.</text>
</comment>
<dbReference type="GO" id="GO:0009813">
    <property type="term" value="P:flavonoid biosynthetic process"/>
    <property type="evidence" value="ECO:0007669"/>
    <property type="project" value="UniProtKB-KW"/>
</dbReference>
<evidence type="ECO:0000256" key="2">
    <source>
        <dbReference type="ARBA" id="ARBA00022676"/>
    </source>
</evidence>
<keyword evidence="3" id="KW-0808">Transferase</keyword>
<dbReference type="FunFam" id="3.40.50.2000:FF:000060">
    <property type="entry name" value="Glycosyltransferase"/>
    <property type="match status" value="1"/>
</dbReference>